<protein>
    <recommendedName>
        <fullName evidence="7">Fe2OG dioxygenase domain-containing protein</fullName>
    </recommendedName>
</protein>
<keyword evidence="5 6" id="KW-0408">Iron</keyword>
<dbReference type="GO" id="GO:0035516">
    <property type="term" value="F:broad specificity oxidative DNA demethylase activity"/>
    <property type="evidence" value="ECO:0007669"/>
    <property type="project" value="TreeGrafter"/>
</dbReference>
<evidence type="ECO:0000256" key="4">
    <source>
        <dbReference type="ARBA" id="ARBA00023002"/>
    </source>
</evidence>
<feature type="domain" description="Fe2OG dioxygenase" evidence="7">
    <location>
        <begin position="160"/>
        <end position="271"/>
    </location>
</feature>
<gene>
    <name evidence="8" type="ORF">M8C21_018793</name>
</gene>
<evidence type="ECO:0000256" key="6">
    <source>
        <dbReference type="PIRSR" id="PIRSR604574-2"/>
    </source>
</evidence>
<dbReference type="Pfam" id="PF13532">
    <property type="entry name" value="2OG-FeII_Oxy_2"/>
    <property type="match status" value="1"/>
</dbReference>
<evidence type="ECO:0000313" key="8">
    <source>
        <dbReference type="EMBL" id="KAI7754794.1"/>
    </source>
</evidence>
<dbReference type="InterPro" id="IPR027450">
    <property type="entry name" value="AlkB-like"/>
</dbReference>
<comment type="cofactor">
    <cofactor evidence="6">
        <name>Fe(2+)</name>
        <dbReference type="ChEBI" id="CHEBI:29033"/>
    </cofactor>
    <text evidence="6">Binds 1 Fe(2+) ion per subunit.</text>
</comment>
<dbReference type="GO" id="GO:0035513">
    <property type="term" value="P:oxidative RNA demethylation"/>
    <property type="evidence" value="ECO:0007669"/>
    <property type="project" value="TreeGrafter"/>
</dbReference>
<dbReference type="InterPro" id="IPR037151">
    <property type="entry name" value="AlkB-like_sf"/>
</dbReference>
<reference evidence="8" key="1">
    <citation type="submission" date="2022-06" db="EMBL/GenBank/DDBJ databases">
        <title>Uncovering the hologenomic basis of an extraordinary plant invasion.</title>
        <authorList>
            <person name="Bieker V.C."/>
            <person name="Martin M.D."/>
            <person name="Gilbert T."/>
            <person name="Hodgins K."/>
            <person name="Battlay P."/>
            <person name="Petersen B."/>
            <person name="Wilson J."/>
        </authorList>
    </citation>
    <scope>NUCLEOTIDE SEQUENCE</scope>
    <source>
        <strain evidence="8">AA19_3_7</strain>
        <tissue evidence="8">Leaf</tissue>
    </source>
</reference>
<dbReference type="GO" id="GO:0035515">
    <property type="term" value="F:oxidative RNA demethylase activity"/>
    <property type="evidence" value="ECO:0007669"/>
    <property type="project" value="TreeGrafter"/>
</dbReference>
<dbReference type="Gene3D" id="2.60.120.590">
    <property type="entry name" value="Alpha-ketoglutarate-dependent dioxygenase AlkB-like"/>
    <property type="match status" value="1"/>
</dbReference>
<comment type="similarity">
    <text evidence="1">Belongs to the alkB family.</text>
</comment>
<dbReference type="Proteomes" id="UP001206925">
    <property type="component" value="Unassembled WGS sequence"/>
</dbReference>
<evidence type="ECO:0000256" key="5">
    <source>
        <dbReference type="ARBA" id="ARBA00023004"/>
    </source>
</evidence>
<organism evidence="8 9">
    <name type="scientific">Ambrosia artemisiifolia</name>
    <name type="common">Common ragweed</name>
    <dbReference type="NCBI Taxonomy" id="4212"/>
    <lineage>
        <taxon>Eukaryota</taxon>
        <taxon>Viridiplantae</taxon>
        <taxon>Streptophyta</taxon>
        <taxon>Embryophyta</taxon>
        <taxon>Tracheophyta</taxon>
        <taxon>Spermatophyta</taxon>
        <taxon>Magnoliopsida</taxon>
        <taxon>eudicotyledons</taxon>
        <taxon>Gunneridae</taxon>
        <taxon>Pentapetalae</taxon>
        <taxon>asterids</taxon>
        <taxon>campanulids</taxon>
        <taxon>Asterales</taxon>
        <taxon>Asteraceae</taxon>
        <taxon>Asteroideae</taxon>
        <taxon>Heliantheae alliance</taxon>
        <taxon>Heliantheae</taxon>
        <taxon>Ambrosia</taxon>
    </lineage>
</organism>
<keyword evidence="9" id="KW-1185">Reference proteome</keyword>
<name>A0AAD5GVL8_AMBAR</name>
<feature type="binding site" evidence="6">
    <location>
        <position position="181"/>
    </location>
    <ligand>
        <name>Fe cation</name>
        <dbReference type="ChEBI" id="CHEBI:24875"/>
        <note>catalytic</note>
    </ligand>
</feature>
<keyword evidence="3" id="KW-0223">Dioxygenase</keyword>
<dbReference type="InterPro" id="IPR005123">
    <property type="entry name" value="Oxoglu/Fe-dep_dioxygenase_dom"/>
</dbReference>
<evidence type="ECO:0000256" key="1">
    <source>
        <dbReference type="ARBA" id="ARBA00007879"/>
    </source>
</evidence>
<dbReference type="PANTHER" id="PTHR16557">
    <property type="entry name" value="ALKYLATED DNA REPAIR PROTEIN ALKB-RELATED"/>
    <property type="match status" value="1"/>
</dbReference>
<sequence length="271" mass="30464">MQNAFLGPVIGTLKQYHDMRFNKGYDETKPLSLICPWLTKKPVSENTLMSNLSTTYKILGPGMILLKHYISLKDQVDIVNICEKWGVGPGGFYIPRYENGEQLRLRMMCFGRNWDPVTRYEKHVRSDGSEPPPLPSELTSLAETTIQDAQAHLDELPSMHPDICLVNFYSPIYGRLGLHQDSDESSDSLQRGSPVVSISIGDSAEFLYGHTSDESKLNSVYLQSGDVLIFGGKSRLIFHGVNQVFPYTSPLPLLQQTALRPGRLNLTFRQV</sequence>
<dbReference type="PANTHER" id="PTHR16557:SF10">
    <property type="entry name" value="2-OXOGLUTARATE-DEPENDENT DIOXYGENASE FAMILY PROTEIN"/>
    <property type="match status" value="1"/>
</dbReference>
<dbReference type="GO" id="GO:0008198">
    <property type="term" value="F:ferrous iron binding"/>
    <property type="evidence" value="ECO:0007669"/>
    <property type="project" value="TreeGrafter"/>
</dbReference>
<evidence type="ECO:0000256" key="3">
    <source>
        <dbReference type="ARBA" id="ARBA00022964"/>
    </source>
</evidence>
<dbReference type="EMBL" id="JAMZMK010002455">
    <property type="protein sequence ID" value="KAI7754794.1"/>
    <property type="molecule type" value="Genomic_DNA"/>
</dbReference>
<feature type="binding site" evidence="6">
    <location>
        <position position="239"/>
    </location>
    <ligand>
        <name>Fe cation</name>
        <dbReference type="ChEBI" id="CHEBI:24875"/>
        <note>catalytic</note>
    </ligand>
</feature>
<keyword evidence="2 6" id="KW-0479">Metal-binding</keyword>
<comment type="caution">
    <text evidence="8">The sequence shown here is derived from an EMBL/GenBank/DDBJ whole genome shotgun (WGS) entry which is preliminary data.</text>
</comment>
<dbReference type="PROSITE" id="PS51471">
    <property type="entry name" value="FE2OG_OXY"/>
    <property type="match status" value="1"/>
</dbReference>
<dbReference type="InterPro" id="IPR004574">
    <property type="entry name" value="Alkb"/>
</dbReference>
<proteinExistence type="inferred from homology"/>
<evidence type="ECO:0000259" key="7">
    <source>
        <dbReference type="PROSITE" id="PS51471"/>
    </source>
</evidence>
<evidence type="ECO:0000256" key="2">
    <source>
        <dbReference type="ARBA" id="ARBA00022723"/>
    </source>
</evidence>
<dbReference type="SUPFAM" id="SSF51197">
    <property type="entry name" value="Clavaminate synthase-like"/>
    <property type="match status" value="1"/>
</dbReference>
<dbReference type="AlphaFoldDB" id="A0AAD5GVL8"/>
<accession>A0AAD5GVL8</accession>
<evidence type="ECO:0000313" key="9">
    <source>
        <dbReference type="Proteomes" id="UP001206925"/>
    </source>
</evidence>
<keyword evidence="4" id="KW-0560">Oxidoreductase</keyword>
<feature type="binding site" evidence="6">
    <location>
        <position position="179"/>
    </location>
    <ligand>
        <name>Fe cation</name>
        <dbReference type="ChEBI" id="CHEBI:24875"/>
        <note>catalytic</note>
    </ligand>
</feature>
<dbReference type="GO" id="GO:0005737">
    <property type="term" value="C:cytoplasm"/>
    <property type="evidence" value="ECO:0007669"/>
    <property type="project" value="TreeGrafter"/>
</dbReference>